<dbReference type="InterPro" id="IPR029903">
    <property type="entry name" value="RmlD-like-bd"/>
</dbReference>
<dbReference type="RefSeq" id="WP_271713324.1">
    <property type="nucleotide sequence ID" value="NZ_AP024169.1"/>
</dbReference>
<comment type="similarity">
    <text evidence="1 2">Belongs to the dTDP-4-dehydrorhamnose reductase family.</text>
</comment>
<dbReference type="PANTHER" id="PTHR10491:SF4">
    <property type="entry name" value="METHIONINE ADENOSYLTRANSFERASE 2 SUBUNIT BETA"/>
    <property type="match status" value="1"/>
</dbReference>
<name>A0A7R7IE09_9FIRM</name>
<dbReference type="EMBL" id="AP024169">
    <property type="protein sequence ID" value="BCN32268.1"/>
    <property type="molecule type" value="Genomic_DNA"/>
</dbReference>
<feature type="domain" description="RmlD-like substrate binding" evidence="4">
    <location>
        <begin position="1"/>
        <end position="280"/>
    </location>
</feature>
<dbReference type="SUPFAM" id="SSF51735">
    <property type="entry name" value="NAD(P)-binding Rossmann-fold domains"/>
    <property type="match status" value="1"/>
</dbReference>
<dbReference type="PANTHER" id="PTHR10491">
    <property type="entry name" value="DTDP-4-DEHYDRORHAMNOSE REDUCTASE"/>
    <property type="match status" value="1"/>
</dbReference>
<protein>
    <recommendedName>
        <fullName evidence="2">dTDP-4-dehydrorhamnose reductase</fullName>
        <ecNumber evidence="2">1.1.1.133</ecNumber>
    </recommendedName>
</protein>
<dbReference type="Pfam" id="PF04321">
    <property type="entry name" value="RmlD_sub_bind"/>
    <property type="match status" value="1"/>
</dbReference>
<dbReference type="GO" id="GO:0005829">
    <property type="term" value="C:cytosol"/>
    <property type="evidence" value="ECO:0007669"/>
    <property type="project" value="TreeGrafter"/>
</dbReference>
<reference evidence="5 6" key="1">
    <citation type="submission" date="2020-11" db="EMBL/GenBank/DDBJ databases">
        <title>Draft genome sequencing of a Lachnospiraceae strain isolated from anoxic soil subjected to BSD treatment.</title>
        <authorList>
            <person name="Uek A."/>
            <person name="Tonouchi A."/>
        </authorList>
    </citation>
    <scope>NUCLEOTIDE SEQUENCE [LARGE SCALE GENOMIC DNA]</scope>
    <source>
        <strain evidence="5 6">TB5</strain>
    </source>
</reference>
<dbReference type="KEGG" id="ahb:bsdtb5_35630"/>
<dbReference type="AlphaFoldDB" id="A0A7R7IE09"/>
<feature type="region of interest" description="Disordered" evidence="3">
    <location>
        <begin position="237"/>
        <end position="259"/>
    </location>
</feature>
<gene>
    <name evidence="5" type="ORF">bsdtb5_35630</name>
</gene>
<evidence type="ECO:0000256" key="3">
    <source>
        <dbReference type="SAM" id="MobiDB-lite"/>
    </source>
</evidence>
<evidence type="ECO:0000259" key="4">
    <source>
        <dbReference type="Pfam" id="PF04321"/>
    </source>
</evidence>
<evidence type="ECO:0000256" key="2">
    <source>
        <dbReference type="RuleBase" id="RU364082"/>
    </source>
</evidence>
<dbReference type="InterPro" id="IPR005913">
    <property type="entry name" value="dTDP_dehydrorham_reduct"/>
</dbReference>
<dbReference type="EC" id="1.1.1.133" evidence="2"/>
<dbReference type="Gene3D" id="3.90.25.10">
    <property type="entry name" value="UDP-galactose 4-epimerase, domain 1"/>
    <property type="match status" value="1"/>
</dbReference>
<organism evidence="5 6">
    <name type="scientific">Anaeromicropila herbilytica</name>
    <dbReference type="NCBI Taxonomy" id="2785025"/>
    <lineage>
        <taxon>Bacteria</taxon>
        <taxon>Bacillati</taxon>
        <taxon>Bacillota</taxon>
        <taxon>Clostridia</taxon>
        <taxon>Lachnospirales</taxon>
        <taxon>Lachnospiraceae</taxon>
        <taxon>Anaeromicropila</taxon>
    </lineage>
</organism>
<accession>A0A7R7IE09</accession>
<dbReference type="InterPro" id="IPR036291">
    <property type="entry name" value="NAD(P)-bd_dom_sf"/>
</dbReference>
<evidence type="ECO:0000313" key="5">
    <source>
        <dbReference type="EMBL" id="BCN32268.1"/>
    </source>
</evidence>
<proteinExistence type="inferred from homology"/>
<keyword evidence="2" id="KW-0560">Oxidoreductase</keyword>
<dbReference type="Gene3D" id="3.40.50.720">
    <property type="entry name" value="NAD(P)-binding Rossmann-like Domain"/>
    <property type="match status" value="1"/>
</dbReference>
<dbReference type="GO" id="GO:0008831">
    <property type="term" value="F:dTDP-4-dehydrorhamnose reductase activity"/>
    <property type="evidence" value="ECO:0007669"/>
    <property type="project" value="UniProtKB-EC"/>
</dbReference>
<keyword evidence="2" id="KW-0521">NADP</keyword>
<comment type="pathway">
    <text evidence="2">Carbohydrate biosynthesis; dTDP-L-rhamnose biosynthesis.</text>
</comment>
<evidence type="ECO:0000256" key="1">
    <source>
        <dbReference type="ARBA" id="ARBA00010944"/>
    </source>
</evidence>
<dbReference type="Proteomes" id="UP000595897">
    <property type="component" value="Chromosome"/>
</dbReference>
<sequence length="282" mass="31719">MRVLVTGVKGQLGYDVVNELTKRNHTAIGVDIEEMDITDVGSVDKVIKESNVEAVIHCAAYTAVDAAEDNEELCRKVNATGTENIAKVCKELDIKMMYISTDYVFNGEGVNAFSPDDEREPINIYGQTKYEGELAVENNLDKYFIVRIAWVFGVNGKNFVKTMLNLSKTRDSLTVVDNQVGSPTFTYDLARLLVDMIETDQYGKYHATNEGYCSWYEFACEIFKKAGASMKVTPVSSSEYGASKAKRPSNSRLNKDKLEENGFKRLPSWQDAVERYLKEIEE</sequence>
<evidence type="ECO:0000313" key="6">
    <source>
        <dbReference type="Proteomes" id="UP000595897"/>
    </source>
</evidence>
<comment type="function">
    <text evidence="2">Catalyzes the reduction of dTDP-6-deoxy-L-lyxo-4-hexulose to yield dTDP-L-rhamnose.</text>
</comment>
<dbReference type="GO" id="GO:0019305">
    <property type="term" value="P:dTDP-rhamnose biosynthetic process"/>
    <property type="evidence" value="ECO:0007669"/>
    <property type="project" value="UniProtKB-UniPathway"/>
</dbReference>
<keyword evidence="6" id="KW-1185">Reference proteome</keyword>
<dbReference type="UniPathway" id="UPA00124"/>
<dbReference type="NCBIfam" id="TIGR01214">
    <property type="entry name" value="rmlD"/>
    <property type="match status" value="1"/>
</dbReference>
<dbReference type="CDD" id="cd05254">
    <property type="entry name" value="dTDP_HR_like_SDR_e"/>
    <property type="match status" value="1"/>
</dbReference>